<evidence type="ECO:0000313" key="2">
    <source>
        <dbReference type="Proteomes" id="UP000693946"/>
    </source>
</evidence>
<comment type="caution">
    <text evidence="1">The sequence shown here is derived from an EMBL/GenBank/DDBJ whole genome shotgun (WGS) entry which is preliminary data.</text>
</comment>
<protein>
    <submittedName>
        <fullName evidence="1">Uncharacterized protein</fullName>
    </submittedName>
</protein>
<organism evidence="1 2">
    <name type="scientific">Solea senegalensis</name>
    <name type="common">Senegalese sole</name>
    <dbReference type="NCBI Taxonomy" id="28829"/>
    <lineage>
        <taxon>Eukaryota</taxon>
        <taxon>Metazoa</taxon>
        <taxon>Chordata</taxon>
        <taxon>Craniata</taxon>
        <taxon>Vertebrata</taxon>
        <taxon>Euteleostomi</taxon>
        <taxon>Actinopterygii</taxon>
        <taxon>Neopterygii</taxon>
        <taxon>Teleostei</taxon>
        <taxon>Neoteleostei</taxon>
        <taxon>Acanthomorphata</taxon>
        <taxon>Carangaria</taxon>
        <taxon>Pleuronectiformes</taxon>
        <taxon>Pleuronectoidei</taxon>
        <taxon>Soleidae</taxon>
        <taxon>Solea</taxon>
    </lineage>
</organism>
<reference evidence="1 2" key="1">
    <citation type="journal article" date="2021" name="Sci. Rep.">
        <title>Chromosome anchoring in Senegalese sole (Solea senegalensis) reveals sex-associated markers and genome rearrangements in flatfish.</title>
        <authorList>
            <person name="Guerrero-Cozar I."/>
            <person name="Gomez-Garrido J."/>
            <person name="Berbel C."/>
            <person name="Martinez-Blanch J.F."/>
            <person name="Alioto T."/>
            <person name="Claros M.G."/>
            <person name="Gagnaire P.A."/>
            <person name="Manchado M."/>
        </authorList>
    </citation>
    <scope>NUCLEOTIDE SEQUENCE [LARGE SCALE GENOMIC DNA]</scope>
    <source>
        <strain evidence="1">Sse05_10M</strain>
    </source>
</reference>
<proteinExistence type="predicted"/>
<gene>
    <name evidence="1" type="ORF">JOB18_040541</name>
</gene>
<name>A0AAV6RKF4_SOLSE</name>
<evidence type="ECO:0000313" key="1">
    <source>
        <dbReference type="EMBL" id="KAG7505803.1"/>
    </source>
</evidence>
<dbReference type="EMBL" id="JAGKHQ010000011">
    <property type="protein sequence ID" value="KAG7505803.1"/>
    <property type="molecule type" value="Genomic_DNA"/>
</dbReference>
<accession>A0AAV6RKF4</accession>
<sequence>MPLKTTNKKNQHDGVILKARVSRNCAKPDRAVGNDEDFPGEDSVHTCTGFNCGQFESTRVKFRLMFQASRRYRRKERSDEWIIESPARKSMSLF</sequence>
<dbReference type="AlphaFoldDB" id="A0AAV6RKF4"/>
<keyword evidence="2" id="KW-1185">Reference proteome</keyword>
<dbReference type="Proteomes" id="UP000693946">
    <property type="component" value="Linkage Group LG19"/>
</dbReference>